<feature type="region of interest" description="Disordered" evidence="1">
    <location>
        <begin position="160"/>
        <end position="183"/>
    </location>
</feature>
<accession>A0A0K6FZ06</accession>
<sequence length="261" mass="27041">MISILAIALFVQLVAANPIYRHQDNGTTTITQVKETPTATSTIHSKLLANATSRTEPITLAVPTSTTAIPIVFSSIITSVALSPTEGTDDGSYWSSLPGAEATASATADLITTDPTSTYTPMDDTRVIADPTFTDSATEIPAPTSTLVVRDVTGAATRTLSDTELPTATGTETETDVPTATESATGADIATSTDTANITGVMPTATETAIPADITSVSETDTLIDTFTDSVTDTFTDIATFVEPTTTNDQIVTVTSAHSRI</sequence>
<evidence type="ECO:0000256" key="2">
    <source>
        <dbReference type="SAM" id="SignalP"/>
    </source>
</evidence>
<protein>
    <submittedName>
        <fullName evidence="3">Uncharacterized protein</fullName>
    </submittedName>
</protein>
<dbReference type="EMBL" id="CYGV01001244">
    <property type="protein sequence ID" value="CUA71506.1"/>
    <property type="molecule type" value="Genomic_DNA"/>
</dbReference>
<keyword evidence="4" id="KW-1185">Reference proteome</keyword>
<reference evidence="3 4" key="1">
    <citation type="submission" date="2015-07" db="EMBL/GenBank/DDBJ databases">
        <authorList>
            <person name="Noorani M."/>
        </authorList>
    </citation>
    <scope>NUCLEOTIDE SEQUENCE [LARGE SCALE GENOMIC DNA]</scope>
    <source>
        <strain evidence="3">BBA 69670</strain>
    </source>
</reference>
<proteinExistence type="predicted"/>
<dbReference type="AlphaFoldDB" id="A0A0K6FZ06"/>
<gene>
    <name evidence="3" type="ORF">RSOLAG22IIIB_09636</name>
</gene>
<evidence type="ECO:0000313" key="4">
    <source>
        <dbReference type="Proteomes" id="UP000044841"/>
    </source>
</evidence>
<evidence type="ECO:0000313" key="3">
    <source>
        <dbReference type="EMBL" id="CUA71506.1"/>
    </source>
</evidence>
<name>A0A0K6FZ06_9AGAM</name>
<dbReference type="Proteomes" id="UP000044841">
    <property type="component" value="Unassembled WGS sequence"/>
</dbReference>
<keyword evidence="2" id="KW-0732">Signal</keyword>
<organism evidence="3 4">
    <name type="scientific">Rhizoctonia solani</name>
    <dbReference type="NCBI Taxonomy" id="456999"/>
    <lineage>
        <taxon>Eukaryota</taxon>
        <taxon>Fungi</taxon>
        <taxon>Dikarya</taxon>
        <taxon>Basidiomycota</taxon>
        <taxon>Agaricomycotina</taxon>
        <taxon>Agaricomycetes</taxon>
        <taxon>Cantharellales</taxon>
        <taxon>Ceratobasidiaceae</taxon>
        <taxon>Rhizoctonia</taxon>
    </lineage>
</organism>
<evidence type="ECO:0000256" key="1">
    <source>
        <dbReference type="SAM" id="MobiDB-lite"/>
    </source>
</evidence>
<feature type="chain" id="PRO_5005502331" evidence="2">
    <location>
        <begin position="17"/>
        <end position="261"/>
    </location>
</feature>
<feature type="signal peptide" evidence="2">
    <location>
        <begin position="1"/>
        <end position="16"/>
    </location>
</feature>